<dbReference type="Gene3D" id="1.10.8.60">
    <property type="match status" value="1"/>
</dbReference>
<dbReference type="GO" id="GO:0005524">
    <property type="term" value="F:ATP binding"/>
    <property type="evidence" value="ECO:0007669"/>
    <property type="project" value="UniProtKB-KW"/>
</dbReference>
<keyword evidence="3" id="KW-0805">Transcription regulation</keyword>
<dbReference type="PROSITE" id="PS00675">
    <property type="entry name" value="SIGMA54_INTERACT_1"/>
    <property type="match status" value="1"/>
</dbReference>
<dbReference type="InterPro" id="IPR002078">
    <property type="entry name" value="Sigma_54_int"/>
</dbReference>
<dbReference type="Pfam" id="PF00158">
    <property type="entry name" value="Sigma54_activat"/>
    <property type="match status" value="1"/>
</dbReference>
<comment type="caution">
    <text evidence="6">The sequence shown here is derived from an EMBL/GenBank/DDBJ whole genome shotgun (WGS) entry which is preliminary data.</text>
</comment>
<evidence type="ECO:0000259" key="5">
    <source>
        <dbReference type="PROSITE" id="PS50045"/>
    </source>
</evidence>
<dbReference type="Gene3D" id="3.40.50.300">
    <property type="entry name" value="P-loop containing nucleotide triphosphate hydrolases"/>
    <property type="match status" value="1"/>
</dbReference>
<accession>A0A3E1NK90</accession>
<reference evidence="6 7" key="1">
    <citation type="submission" date="2018-08" db="EMBL/GenBank/DDBJ databases">
        <title>Chitinophagaceae sp. K23C18032701, a novel bacterium isolated from forest soil.</title>
        <authorList>
            <person name="Wang C."/>
        </authorList>
    </citation>
    <scope>NUCLEOTIDE SEQUENCE [LARGE SCALE GENOMIC DNA]</scope>
    <source>
        <strain evidence="6 7">K23C18032701</strain>
    </source>
</reference>
<keyword evidence="7" id="KW-1185">Reference proteome</keyword>
<evidence type="ECO:0000256" key="2">
    <source>
        <dbReference type="ARBA" id="ARBA00022840"/>
    </source>
</evidence>
<dbReference type="Gene3D" id="1.10.10.60">
    <property type="entry name" value="Homeodomain-like"/>
    <property type="match status" value="1"/>
</dbReference>
<feature type="domain" description="Sigma-54 factor interaction" evidence="5">
    <location>
        <begin position="182"/>
        <end position="411"/>
    </location>
</feature>
<evidence type="ECO:0000256" key="1">
    <source>
        <dbReference type="ARBA" id="ARBA00022741"/>
    </source>
</evidence>
<dbReference type="CDD" id="cd00009">
    <property type="entry name" value="AAA"/>
    <property type="match status" value="1"/>
</dbReference>
<organism evidence="6 7">
    <name type="scientific">Deminuibacter soli</name>
    <dbReference type="NCBI Taxonomy" id="2291815"/>
    <lineage>
        <taxon>Bacteria</taxon>
        <taxon>Pseudomonadati</taxon>
        <taxon>Bacteroidota</taxon>
        <taxon>Chitinophagia</taxon>
        <taxon>Chitinophagales</taxon>
        <taxon>Chitinophagaceae</taxon>
        <taxon>Deminuibacter</taxon>
    </lineage>
</organism>
<dbReference type="PROSITE" id="PS50045">
    <property type="entry name" value="SIGMA54_INTERACT_4"/>
    <property type="match status" value="1"/>
</dbReference>
<dbReference type="OrthoDB" id="9782110at2"/>
<dbReference type="PROSITE" id="PS00688">
    <property type="entry name" value="SIGMA54_INTERACT_3"/>
    <property type="match status" value="1"/>
</dbReference>
<sequence>MLQDSTHLLLNEKYHLLCLMHDTAIPALFVCGNDANLLHHPDMIELMQGRQAADAIWQMVVKKKEPATCSIAALRKKFPEVAWLSALQETGAREIMTIPFSNSDSITGFFCFYAMRTGLFSDDKCSLMQWLTAVMGNAMVNVLTHERMEQQLKKISRYKQQIENEHSYLLEENSRATAFSEVIGTGEAMKQVFRMVSQVAGSGSTVLLQGESGTGKELIARAIHRSSDRQHKLMIKLNCAALPPSLIESELFGHEKGSFTGALEKRTGKFELANNSTLFLDEIGELPLELQAKLLRVLQEKEFERVGGTQTIKVNVRIIAATNRNLQKEVEAGRFRPDLFYRLNVFPIVLPPLRDRKEDIPELVQHFMERFAKNAGKPIRKISAQALQHLRTYSFPGNVRELEHLIERSVLLSSGTVLSNIDLPASAIRPAAAEDKDNFTIKTLDEMQRSYILKVVKKCNGRISGIHGAATRLGLPHSTLMSKMKKLKITKEHFVEGK</sequence>
<dbReference type="PANTHER" id="PTHR32071:SF57">
    <property type="entry name" value="C4-DICARBOXYLATE TRANSPORT TRANSCRIPTIONAL REGULATORY PROTEIN DCTD"/>
    <property type="match status" value="1"/>
</dbReference>
<dbReference type="InterPro" id="IPR025662">
    <property type="entry name" value="Sigma_54_int_dom_ATP-bd_1"/>
</dbReference>
<dbReference type="Pfam" id="PF25601">
    <property type="entry name" value="AAA_lid_14"/>
    <property type="match status" value="1"/>
</dbReference>
<keyword evidence="2" id="KW-0067">ATP-binding</keyword>
<dbReference type="InterPro" id="IPR058031">
    <property type="entry name" value="AAA_lid_NorR"/>
</dbReference>
<dbReference type="FunFam" id="3.40.50.300:FF:000006">
    <property type="entry name" value="DNA-binding transcriptional regulator NtrC"/>
    <property type="match status" value="1"/>
</dbReference>
<name>A0A3E1NK90_9BACT</name>
<proteinExistence type="predicted"/>
<dbReference type="SUPFAM" id="SSF55781">
    <property type="entry name" value="GAF domain-like"/>
    <property type="match status" value="1"/>
</dbReference>
<dbReference type="Proteomes" id="UP000261284">
    <property type="component" value="Unassembled WGS sequence"/>
</dbReference>
<evidence type="ECO:0000313" key="7">
    <source>
        <dbReference type="Proteomes" id="UP000261284"/>
    </source>
</evidence>
<dbReference type="Gene3D" id="3.30.450.40">
    <property type="match status" value="1"/>
</dbReference>
<evidence type="ECO:0000256" key="3">
    <source>
        <dbReference type="ARBA" id="ARBA00023015"/>
    </source>
</evidence>
<protein>
    <submittedName>
        <fullName evidence="6">AAA family ATPase</fullName>
    </submittedName>
</protein>
<dbReference type="InterPro" id="IPR025944">
    <property type="entry name" value="Sigma_54_int_dom_CS"/>
</dbReference>
<gene>
    <name evidence="6" type="ORF">DXN05_12450</name>
</gene>
<keyword evidence="4" id="KW-0804">Transcription</keyword>
<dbReference type="SMART" id="SM00382">
    <property type="entry name" value="AAA"/>
    <property type="match status" value="1"/>
</dbReference>
<dbReference type="SUPFAM" id="SSF46689">
    <property type="entry name" value="Homeodomain-like"/>
    <property type="match status" value="1"/>
</dbReference>
<dbReference type="SUPFAM" id="SSF52540">
    <property type="entry name" value="P-loop containing nucleoside triphosphate hydrolases"/>
    <property type="match status" value="1"/>
</dbReference>
<evidence type="ECO:0000313" key="6">
    <source>
        <dbReference type="EMBL" id="RFM28356.1"/>
    </source>
</evidence>
<dbReference type="GO" id="GO:0006355">
    <property type="term" value="P:regulation of DNA-templated transcription"/>
    <property type="evidence" value="ECO:0007669"/>
    <property type="project" value="InterPro"/>
</dbReference>
<dbReference type="AlphaFoldDB" id="A0A3E1NK90"/>
<evidence type="ECO:0000256" key="4">
    <source>
        <dbReference type="ARBA" id="ARBA00023163"/>
    </source>
</evidence>
<dbReference type="InterPro" id="IPR027417">
    <property type="entry name" value="P-loop_NTPase"/>
</dbReference>
<dbReference type="InterPro" id="IPR009057">
    <property type="entry name" value="Homeodomain-like_sf"/>
</dbReference>
<keyword evidence="1" id="KW-0547">Nucleotide-binding</keyword>
<dbReference type="EMBL" id="QTJU01000003">
    <property type="protein sequence ID" value="RFM28356.1"/>
    <property type="molecule type" value="Genomic_DNA"/>
</dbReference>
<dbReference type="InterPro" id="IPR003593">
    <property type="entry name" value="AAA+_ATPase"/>
</dbReference>
<dbReference type="PANTHER" id="PTHR32071">
    <property type="entry name" value="TRANSCRIPTIONAL REGULATORY PROTEIN"/>
    <property type="match status" value="1"/>
</dbReference>
<dbReference type="InterPro" id="IPR029016">
    <property type="entry name" value="GAF-like_dom_sf"/>
</dbReference>